<evidence type="ECO:0000256" key="4">
    <source>
        <dbReference type="ARBA" id="ARBA00022801"/>
    </source>
</evidence>
<comment type="cofactor">
    <cofactor evidence="6">
        <name>Mg(2+)</name>
        <dbReference type="ChEBI" id="CHEBI:18420"/>
    </cofactor>
</comment>
<gene>
    <name evidence="6" type="primary">vapC</name>
    <name evidence="8" type="ORF">HH308_26985</name>
</gene>
<comment type="function">
    <text evidence="6">Toxic component of a toxin-antitoxin (TA) system. An RNase.</text>
</comment>
<dbReference type="Pfam" id="PF01850">
    <property type="entry name" value="PIN"/>
    <property type="match status" value="1"/>
</dbReference>
<evidence type="ECO:0000256" key="5">
    <source>
        <dbReference type="ARBA" id="ARBA00022842"/>
    </source>
</evidence>
<feature type="binding site" evidence="6">
    <location>
        <position position="5"/>
    </location>
    <ligand>
        <name>Mg(2+)</name>
        <dbReference type="ChEBI" id="CHEBI:18420"/>
    </ligand>
</feature>
<dbReference type="EC" id="3.1.-.-" evidence="6"/>
<evidence type="ECO:0000256" key="1">
    <source>
        <dbReference type="ARBA" id="ARBA00022649"/>
    </source>
</evidence>
<evidence type="ECO:0000259" key="7">
    <source>
        <dbReference type="Pfam" id="PF01850"/>
    </source>
</evidence>
<dbReference type="HAMAP" id="MF_00265">
    <property type="entry name" value="VapC_Nob1"/>
    <property type="match status" value="1"/>
</dbReference>
<dbReference type="RefSeq" id="WP_170197381.1">
    <property type="nucleotide sequence ID" value="NZ_JABBNB010000043.1"/>
</dbReference>
<dbReference type="Gene3D" id="3.40.50.1010">
    <property type="entry name" value="5'-nuclease"/>
    <property type="match status" value="1"/>
</dbReference>
<dbReference type="NCBIfam" id="TIGR00028">
    <property type="entry name" value="Mtu_PIN_fam"/>
    <property type="match status" value="1"/>
</dbReference>
<protein>
    <recommendedName>
        <fullName evidence="6">Ribonuclease VapC</fullName>
        <shortName evidence="6">RNase VapC</shortName>
        <ecNumber evidence="6">3.1.-.-</ecNumber>
    </recommendedName>
    <alternativeName>
        <fullName evidence="6">Toxin VapC</fullName>
    </alternativeName>
</protein>
<proteinExistence type="inferred from homology"/>
<evidence type="ECO:0000313" key="8">
    <source>
        <dbReference type="EMBL" id="NMO04876.1"/>
    </source>
</evidence>
<keyword evidence="2 6" id="KW-0540">Nuclease</keyword>
<keyword evidence="4 6" id="KW-0378">Hydrolase</keyword>
<keyword evidence="1 6" id="KW-1277">Toxin-antitoxin system</keyword>
<dbReference type="GO" id="GO:0090729">
    <property type="term" value="F:toxin activity"/>
    <property type="evidence" value="ECO:0007669"/>
    <property type="project" value="UniProtKB-KW"/>
</dbReference>
<dbReference type="AlphaFoldDB" id="A0A848L259"/>
<keyword evidence="6" id="KW-0800">Toxin</keyword>
<name>A0A848L259_9ACTN</name>
<comment type="caution">
    <text evidence="8">The sequence shown here is derived from an EMBL/GenBank/DDBJ whole genome shotgun (WGS) entry which is preliminary data.</text>
</comment>
<comment type="similarity">
    <text evidence="6">Belongs to the PINc/VapC protein family.</text>
</comment>
<dbReference type="GO" id="GO:0045926">
    <property type="term" value="P:negative regulation of growth"/>
    <property type="evidence" value="ECO:0007669"/>
    <property type="project" value="UniProtKB-ARBA"/>
</dbReference>
<dbReference type="GO" id="GO:0000287">
    <property type="term" value="F:magnesium ion binding"/>
    <property type="evidence" value="ECO:0007669"/>
    <property type="project" value="UniProtKB-UniRule"/>
</dbReference>
<dbReference type="InterPro" id="IPR002716">
    <property type="entry name" value="PIN_dom"/>
</dbReference>
<dbReference type="EMBL" id="JABBNB010000043">
    <property type="protein sequence ID" value="NMO04876.1"/>
    <property type="molecule type" value="Genomic_DNA"/>
</dbReference>
<feature type="domain" description="PIN" evidence="7">
    <location>
        <begin position="2"/>
        <end position="132"/>
    </location>
</feature>
<dbReference type="InterPro" id="IPR006226">
    <property type="entry name" value="Mtu_PIN"/>
</dbReference>
<accession>A0A848L259</accession>
<keyword evidence="5 6" id="KW-0460">Magnesium</keyword>
<dbReference type="Proteomes" id="UP000550729">
    <property type="component" value="Unassembled WGS sequence"/>
</dbReference>
<dbReference type="GO" id="GO:0016788">
    <property type="term" value="F:hydrolase activity, acting on ester bonds"/>
    <property type="evidence" value="ECO:0007669"/>
    <property type="project" value="InterPro"/>
</dbReference>
<dbReference type="GO" id="GO:0004540">
    <property type="term" value="F:RNA nuclease activity"/>
    <property type="evidence" value="ECO:0007669"/>
    <property type="project" value="InterPro"/>
</dbReference>
<evidence type="ECO:0000256" key="3">
    <source>
        <dbReference type="ARBA" id="ARBA00022723"/>
    </source>
</evidence>
<evidence type="ECO:0000256" key="2">
    <source>
        <dbReference type="ARBA" id="ARBA00022722"/>
    </source>
</evidence>
<dbReference type="SUPFAM" id="SSF88723">
    <property type="entry name" value="PIN domain-like"/>
    <property type="match status" value="1"/>
</dbReference>
<keyword evidence="3 6" id="KW-0479">Metal-binding</keyword>
<dbReference type="InterPro" id="IPR022907">
    <property type="entry name" value="VapC_family"/>
</dbReference>
<organism evidence="8 9">
    <name type="scientific">Gordonia asplenii</name>
    <dbReference type="NCBI Taxonomy" id="2725283"/>
    <lineage>
        <taxon>Bacteria</taxon>
        <taxon>Bacillati</taxon>
        <taxon>Actinomycetota</taxon>
        <taxon>Actinomycetes</taxon>
        <taxon>Mycobacteriales</taxon>
        <taxon>Gordoniaceae</taxon>
        <taxon>Gordonia</taxon>
    </lineage>
</organism>
<evidence type="ECO:0000256" key="6">
    <source>
        <dbReference type="HAMAP-Rule" id="MF_00265"/>
    </source>
</evidence>
<keyword evidence="9" id="KW-1185">Reference proteome</keyword>
<evidence type="ECO:0000313" key="9">
    <source>
        <dbReference type="Proteomes" id="UP000550729"/>
    </source>
</evidence>
<sequence length="143" mass="15218">MIVVDANILLYAVNEAAPQHERCKSWLIHELASGRPVGLPWVTLVAFVRIATGARVFPMPLTAGQALGIADSWLALPNVTTPEPGPRHFRILSDLLLDAGTAGNLTTDAHLAAMTLELGGKIATLDRNLGRFGVPIVIPDQPA</sequence>
<dbReference type="InterPro" id="IPR029060">
    <property type="entry name" value="PIN-like_dom_sf"/>
</dbReference>
<reference evidence="8 9" key="1">
    <citation type="submission" date="2020-04" db="EMBL/GenBank/DDBJ databases">
        <title>Gordonia sp. nov. TBRC 11910.</title>
        <authorList>
            <person name="Suriyachadkun C."/>
        </authorList>
    </citation>
    <scope>NUCLEOTIDE SEQUENCE [LARGE SCALE GENOMIC DNA]</scope>
    <source>
        <strain evidence="8 9">TBRC 11910</strain>
    </source>
</reference>
<feature type="binding site" evidence="6">
    <location>
        <position position="108"/>
    </location>
    <ligand>
        <name>Mg(2+)</name>
        <dbReference type="ChEBI" id="CHEBI:18420"/>
    </ligand>
</feature>